<dbReference type="AlphaFoldDB" id="A0A9D4VC12"/>
<dbReference type="PANTHER" id="PTHR13068:SF98">
    <property type="entry name" value="TRANSCRIPTION TERMINATION FACTOR MTERF2, CHLOROPLASTIC"/>
    <property type="match status" value="1"/>
</dbReference>
<dbReference type="SMART" id="SM00733">
    <property type="entry name" value="Mterf"/>
    <property type="match status" value="10"/>
</dbReference>
<comment type="similarity">
    <text evidence="1">Belongs to the mTERF family.</text>
</comment>
<dbReference type="InterPro" id="IPR003690">
    <property type="entry name" value="MTERF"/>
</dbReference>
<evidence type="ECO:0000256" key="2">
    <source>
        <dbReference type="ARBA" id="ARBA00022472"/>
    </source>
</evidence>
<dbReference type="Gene3D" id="1.25.70.10">
    <property type="entry name" value="Transcription termination factor 3, mitochondrial"/>
    <property type="match status" value="1"/>
</dbReference>
<evidence type="ECO:0000313" key="5">
    <source>
        <dbReference type="EMBL" id="KAI5083731.1"/>
    </source>
</evidence>
<keyword evidence="2" id="KW-0805">Transcription regulation</keyword>
<accession>A0A9D4VC12</accession>
<dbReference type="PANTHER" id="PTHR13068">
    <property type="entry name" value="CGI-12 PROTEIN-RELATED"/>
    <property type="match status" value="1"/>
</dbReference>
<organism evidence="5 6">
    <name type="scientific">Adiantum capillus-veneris</name>
    <name type="common">Maidenhair fern</name>
    <dbReference type="NCBI Taxonomy" id="13818"/>
    <lineage>
        <taxon>Eukaryota</taxon>
        <taxon>Viridiplantae</taxon>
        <taxon>Streptophyta</taxon>
        <taxon>Embryophyta</taxon>
        <taxon>Tracheophyta</taxon>
        <taxon>Polypodiopsida</taxon>
        <taxon>Polypodiidae</taxon>
        <taxon>Polypodiales</taxon>
        <taxon>Pteridineae</taxon>
        <taxon>Pteridaceae</taxon>
        <taxon>Vittarioideae</taxon>
        <taxon>Adiantum</taxon>
    </lineage>
</organism>
<gene>
    <name evidence="5" type="ORF">GOP47_0003474</name>
</gene>
<dbReference type="OrthoDB" id="637682at2759"/>
<dbReference type="InterPro" id="IPR038538">
    <property type="entry name" value="MTERF_sf"/>
</dbReference>
<reference evidence="5" key="1">
    <citation type="submission" date="2021-01" db="EMBL/GenBank/DDBJ databases">
        <title>Adiantum capillus-veneris genome.</title>
        <authorList>
            <person name="Fang Y."/>
            <person name="Liao Q."/>
        </authorList>
    </citation>
    <scope>NUCLEOTIDE SEQUENCE</scope>
    <source>
        <strain evidence="5">H3</strain>
        <tissue evidence="5">Leaf</tissue>
    </source>
</reference>
<evidence type="ECO:0000256" key="4">
    <source>
        <dbReference type="SAM" id="MobiDB-lite"/>
    </source>
</evidence>
<feature type="compositionally biased region" description="Acidic residues" evidence="4">
    <location>
        <begin position="679"/>
        <end position="694"/>
    </location>
</feature>
<keyword evidence="2" id="KW-0806">Transcription termination</keyword>
<dbReference type="Pfam" id="PF02536">
    <property type="entry name" value="mTERF"/>
    <property type="match status" value="1"/>
</dbReference>
<dbReference type="EMBL" id="JABFUD020000002">
    <property type="protein sequence ID" value="KAI5083731.1"/>
    <property type="molecule type" value="Genomic_DNA"/>
</dbReference>
<feature type="compositionally biased region" description="Polar residues" evidence="4">
    <location>
        <begin position="715"/>
        <end position="724"/>
    </location>
</feature>
<dbReference type="GO" id="GO:0006353">
    <property type="term" value="P:DNA-templated transcription termination"/>
    <property type="evidence" value="ECO:0007669"/>
    <property type="project" value="UniProtKB-KW"/>
</dbReference>
<protein>
    <submittedName>
        <fullName evidence="5">Uncharacterized protein</fullName>
    </submittedName>
</protein>
<dbReference type="Proteomes" id="UP000886520">
    <property type="component" value="Chromosome 3"/>
</dbReference>
<evidence type="ECO:0000256" key="3">
    <source>
        <dbReference type="ARBA" id="ARBA00022946"/>
    </source>
</evidence>
<keyword evidence="6" id="KW-1185">Reference proteome</keyword>
<name>A0A9D4VC12_ADICA</name>
<feature type="compositionally biased region" description="Acidic residues" evidence="4">
    <location>
        <begin position="704"/>
        <end position="714"/>
    </location>
</feature>
<evidence type="ECO:0000256" key="1">
    <source>
        <dbReference type="ARBA" id="ARBA00007692"/>
    </source>
</evidence>
<keyword evidence="3" id="KW-0809">Transit peptide</keyword>
<comment type="caution">
    <text evidence="5">The sequence shown here is derived from an EMBL/GenBank/DDBJ whole genome shotgun (WGS) entry which is preliminary data.</text>
</comment>
<keyword evidence="2" id="KW-0804">Transcription</keyword>
<sequence>MDCLDTFFPAKLAALLLPPSPLSLQRGALSLQKLQKPRVIVSVTQNPITPAFGQNTYLESRDIYLSEDPLAFVRNPSLKLAERHLAEDQSTLEAPCSPLPSSSSSLSLSSPVAGESQSFAENSALDLAAYFGNPEKITTAHEALQTLILGQNRPRLSEREEWLIKTLKHRREIVKELLMGSLKAVRMRPTISRAIIKSMPDFVDLVMIKAAAMKKVPEHVNAPFSYRARLYIEQAGVGKKVRWLRNHRFTFSKIARLVFLVEDHEGILQPKIKWLKSINVTGRDLGAALTRDPIILEKTIPELSESVELMKSAGVRDDWIGWVIRRSSRVLTCRKEELQGRIDFYTRLGIQGDNFGKMVYNFPACLGHFPLDEMYSKVDYLKSFGLDDLTVGEVLASRPQLIACSIEEDWKPLVKLFYFLGIDGYGLRKILKVKPSVFCLSISNNIAPKIRFLRDVGVQEAAIGDVLVKFPAFLSYSLDDKIRPCVIFLLEKAAVPINKVGKVLAQQPDLFGCSIKKRLDIAVRFFYYHGFSREQVGLMVTEFPMVLRYSLSSMKPKLSFALRVMKLPVEEVVKFPRLFSYSLELRILPRYKTLQKRGLKYCLRKMLACTDEDFMQSLDEQETDEAERRHEVLEADEAGLEVSFLDASAGMDVEVTSEPSWPEASAGSDMSDSSWDGTSDVEDETDELFDEEEISDKRWHSPQDIDDAFDEDIASDTSWHSPSANYEEEMDEQFGAEFKSSAQSHG</sequence>
<feature type="compositionally biased region" description="Polar residues" evidence="4">
    <location>
        <begin position="668"/>
        <end position="677"/>
    </location>
</feature>
<dbReference type="GO" id="GO:0003676">
    <property type="term" value="F:nucleic acid binding"/>
    <property type="evidence" value="ECO:0007669"/>
    <property type="project" value="InterPro"/>
</dbReference>
<feature type="region of interest" description="Disordered" evidence="4">
    <location>
        <begin position="653"/>
        <end position="746"/>
    </location>
</feature>
<proteinExistence type="inferred from homology"/>
<evidence type="ECO:0000313" key="6">
    <source>
        <dbReference type="Proteomes" id="UP000886520"/>
    </source>
</evidence>